<dbReference type="GO" id="GO:0016297">
    <property type="term" value="F:fatty acyl-[ACP] hydrolase activity"/>
    <property type="evidence" value="ECO:0007669"/>
    <property type="project" value="InterPro"/>
</dbReference>
<dbReference type="Pfam" id="PF20791">
    <property type="entry name" value="Acyl-ACP_TE_C"/>
    <property type="match status" value="1"/>
</dbReference>
<dbReference type="RefSeq" id="WP_243133164.1">
    <property type="nucleotide sequence ID" value="NZ_DAONMB010000100.1"/>
</dbReference>
<keyword evidence="6" id="KW-0443">Lipid metabolism</keyword>
<evidence type="ECO:0000256" key="4">
    <source>
        <dbReference type="ARBA" id="ARBA00022832"/>
    </source>
</evidence>
<dbReference type="PANTHER" id="PTHR31727">
    <property type="entry name" value="OLEOYL-ACYL CARRIER PROTEIN THIOESTERASE 1, CHLOROPLASTIC"/>
    <property type="match status" value="1"/>
</dbReference>
<keyword evidence="3" id="KW-0378">Hydrolase</keyword>
<evidence type="ECO:0000313" key="10">
    <source>
        <dbReference type="EMBL" id="SHI56887.1"/>
    </source>
</evidence>
<dbReference type="EMBL" id="FQZP01000004">
    <property type="protein sequence ID" value="SHI56887.1"/>
    <property type="molecule type" value="Genomic_DNA"/>
</dbReference>
<dbReference type="CDD" id="cd00586">
    <property type="entry name" value="4HBT"/>
    <property type="match status" value="1"/>
</dbReference>
<gene>
    <name evidence="10" type="ORF">SAMN05444373_100473</name>
</gene>
<keyword evidence="4" id="KW-0276">Fatty acid metabolism</keyword>
<dbReference type="InterPro" id="IPR045023">
    <property type="entry name" value="FATA/B"/>
</dbReference>
<evidence type="ECO:0000256" key="3">
    <source>
        <dbReference type="ARBA" id="ARBA00022801"/>
    </source>
</evidence>
<evidence type="ECO:0000256" key="7">
    <source>
        <dbReference type="ARBA" id="ARBA00023160"/>
    </source>
</evidence>
<evidence type="ECO:0000259" key="8">
    <source>
        <dbReference type="Pfam" id="PF01643"/>
    </source>
</evidence>
<reference evidence="10 11" key="1">
    <citation type="submission" date="2016-11" db="EMBL/GenBank/DDBJ databases">
        <authorList>
            <person name="Varghese N."/>
            <person name="Submissions S."/>
        </authorList>
    </citation>
    <scope>NUCLEOTIDE SEQUENCE [LARGE SCALE GENOMIC DNA]</scope>
    <source>
        <strain evidence="10 11">DSM 19027</strain>
    </source>
</reference>
<feature type="domain" description="Acyl-ACP thioesterase-like C-terminal" evidence="9">
    <location>
        <begin position="166"/>
        <end position="218"/>
    </location>
</feature>
<dbReference type="InterPro" id="IPR029069">
    <property type="entry name" value="HotDog_dom_sf"/>
</dbReference>
<evidence type="ECO:0000313" key="11">
    <source>
        <dbReference type="Proteomes" id="UP000324781"/>
    </source>
</evidence>
<dbReference type="Pfam" id="PF01643">
    <property type="entry name" value="Acyl-ACP_TE"/>
    <property type="match status" value="1"/>
</dbReference>
<dbReference type="AlphaFoldDB" id="A0A1M6C756"/>
<accession>A0A1M6C756</accession>
<protein>
    <submittedName>
        <fullName evidence="10">Acyl-ACP thioesterase</fullName>
    </submittedName>
</protein>
<evidence type="ECO:0000259" key="9">
    <source>
        <dbReference type="Pfam" id="PF20791"/>
    </source>
</evidence>
<evidence type="ECO:0000256" key="6">
    <source>
        <dbReference type="ARBA" id="ARBA00023098"/>
    </source>
</evidence>
<evidence type="ECO:0000256" key="1">
    <source>
        <dbReference type="ARBA" id="ARBA00006500"/>
    </source>
</evidence>
<keyword evidence="11" id="KW-1185">Reference proteome</keyword>
<dbReference type="Gene3D" id="3.10.129.10">
    <property type="entry name" value="Hotdog Thioesterase"/>
    <property type="match status" value="2"/>
</dbReference>
<comment type="similarity">
    <text evidence="1">Belongs to the acyl-ACP thioesterase family.</text>
</comment>
<dbReference type="Proteomes" id="UP000324781">
    <property type="component" value="Unassembled WGS sequence"/>
</dbReference>
<dbReference type="SUPFAM" id="SSF54637">
    <property type="entry name" value="Thioesterase/thiol ester dehydrase-isomerase"/>
    <property type="match status" value="2"/>
</dbReference>
<keyword evidence="5" id="KW-0809">Transit peptide</keyword>
<dbReference type="GO" id="GO:0000036">
    <property type="term" value="F:acyl carrier activity"/>
    <property type="evidence" value="ECO:0007669"/>
    <property type="project" value="TreeGrafter"/>
</dbReference>
<evidence type="ECO:0000256" key="2">
    <source>
        <dbReference type="ARBA" id="ARBA00022516"/>
    </source>
</evidence>
<dbReference type="InterPro" id="IPR002864">
    <property type="entry name" value="Acyl-ACP_thioesterase_NHD"/>
</dbReference>
<feature type="domain" description="Acyl-ACP thioesterase N-terminal hotdog" evidence="8">
    <location>
        <begin position="9"/>
        <end position="125"/>
    </location>
</feature>
<dbReference type="PANTHER" id="PTHR31727:SF6">
    <property type="entry name" value="OLEOYL-ACYL CARRIER PROTEIN THIOESTERASE 1, CHLOROPLASTIC"/>
    <property type="match status" value="1"/>
</dbReference>
<sequence>MMEPVPSMEKRYQIRPGDVDFQKKLKLSALFNYFQDVANLHVESLGIGIERLIQDFGVTWVLTRIRVDMERMPLLGEEIVVETWPQLPKRMEFDRDFLVRDASNHVLVRATSNWVIMDIRTREVKKPETIPIHYPFTPRERTIDCRLGRFKAFGTPEIAYDKVIGYSEIDLNEHLNNSRYIDIVMDCFSLEEHRQFSFKSLEISYLNESLPGDRLTLYRDATALRDGLFYIEGINQNAIRSFKALVSVRPISQP</sequence>
<keyword evidence="7" id="KW-0275">Fatty acid biosynthesis</keyword>
<evidence type="ECO:0000256" key="5">
    <source>
        <dbReference type="ARBA" id="ARBA00022946"/>
    </source>
</evidence>
<name>A0A1M6C756_9FIRM</name>
<keyword evidence="2" id="KW-0444">Lipid biosynthesis</keyword>
<organism evidence="10 11">
    <name type="scientific">Thermoclostridium caenicola</name>
    <dbReference type="NCBI Taxonomy" id="659425"/>
    <lineage>
        <taxon>Bacteria</taxon>
        <taxon>Bacillati</taxon>
        <taxon>Bacillota</taxon>
        <taxon>Clostridia</taxon>
        <taxon>Eubacteriales</taxon>
        <taxon>Oscillospiraceae</taxon>
        <taxon>Thermoclostridium</taxon>
    </lineage>
</organism>
<proteinExistence type="inferred from homology"/>
<dbReference type="InterPro" id="IPR049427">
    <property type="entry name" value="Acyl-ACP_TE_C"/>
</dbReference>